<feature type="domain" description="Tyrosine specific protein phosphatases" evidence="8">
    <location>
        <begin position="214"/>
        <end position="287"/>
    </location>
</feature>
<keyword evidence="3" id="KW-0378">Hydrolase</keyword>
<accession>A0AAV1ZZ60</accession>
<dbReference type="PROSITE" id="PS50056">
    <property type="entry name" value="TYR_PHOSPHATASE_2"/>
    <property type="match status" value="2"/>
</dbReference>
<dbReference type="PROSITE" id="PS50055">
    <property type="entry name" value="TYR_PHOSPHATASE_PTP"/>
    <property type="match status" value="2"/>
</dbReference>
<dbReference type="FunFam" id="3.90.190.10:FF:000062">
    <property type="entry name" value="Receptor-type tyrosine-protein phosphatase kappa"/>
    <property type="match status" value="1"/>
</dbReference>
<dbReference type="InterPro" id="IPR050348">
    <property type="entry name" value="Protein-Tyr_Phosphatase"/>
</dbReference>
<evidence type="ECO:0000259" key="8">
    <source>
        <dbReference type="PROSITE" id="PS50056"/>
    </source>
</evidence>
<evidence type="ECO:0000256" key="1">
    <source>
        <dbReference type="ARBA" id="ARBA00009580"/>
    </source>
</evidence>
<dbReference type="InterPro" id="IPR029021">
    <property type="entry name" value="Prot-tyrosine_phosphatase-like"/>
</dbReference>
<dbReference type="Proteomes" id="UP001497382">
    <property type="component" value="Unassembled WGS sequence"/>
</dbReference>
<dbReference type="Pfam" id="PF00102">
    <property type="entry name" value="Y_phosphatase"/>
    <property type="match status" value="2"/>
</dbReference>
<keyword evidence="4" id="KW-0904">Protein phosphatase</keyword>
<dbReference type="InterPro" id="IPR016130">
    <property type="entry name" value="Tyr_Pase_AS"/>
</dbReference>
<evidence type="ECO:0000256" key="5">
    <source>
        <dbReference type="ARBA" id="ARBA00051722"/>
    </source>
</evidence>
<comment type="similarity">
    <text evidence="1">Belongs to the protein-tyrosine phosphatase family.</text>
</comment>
<feature type="domain" description="Tyrosine specific protein phosphatases" evidence="8">
    <location>
        <begin position="502"/>
        <end position="577"/>
    </location>
</feature>
<sequence length="593" mass="68361">MTLEIINYDAPLGAERQYIVKIEDLEHYVKTLSESKVGGFKDQYEMLGSSPQKPCNSGLKPDNKPKNRYPDLLPYDDSRVILQKYKNDPSSDYINASYVDGYKKGTRYICTQGPLDKTVGDFWRMIWQEDVNAIVMTANIIEHGKKKCEKYWPDKVLKVADLIITFLNEVVFIDYTIRNFKIVKMGVSGHRVVRQYQYTAWPDHGVPTYPLALIEMMQNVKDFQKEQQKATPWVLHCSAGVGRSGTMMVLDSALEMSLAEGKVDVLGILYKMRQQRLNLIETVDQYTFVYRALVEYHFGDISYKPANEMVLYFNKLRHFDSGKKKTGLEIQFEKLRQLETPFFQQKCLAALTPNNKNKNRDPYILPPDDGRPVLKTSPPSNYINAVYAYDYGVQNRFVVTQFPLPNTVPDFWQLLWDTESSTIVVLNEISNKDESCPTFWPQSGSMQQGNIKIQHLASEAEYFGGVLVRKFCVKNPKGKRRTIKTFHLHGWRREDFVPPQVDTIVQLIAKVEKWTRKSGPAPILVTCYDGCRASGFYCAASYLAAQIHDTLQADVIQAVRTVRLHRPTFIPTVEQYRWLYELSCFLVSEKILK</sequence>
<dbReference type="InterPro" id="IPR003595">
    <property type="entry name" value="Tyr_Pase_cat"/>
</dbReference>
<dbReference type="SMART" id="SM00404">
    <property type="entry name" value="PTPc_motif"/>
    <property type="match status" value="2"/>
</dbReference>
<dbReference type="SMART" id="SM00194">
    <property type="entry name" value="PTPc"/>
    <property type="match status" value="2"/>
</dbReference>
<dbReference type="Gene3D" id="3.90.190.10">
    <property type="entry name" value="Protein tyrosine phosphatase superfamily"/>
    <property type="match status" value="2"/>
</dbReference>
<dbReference type="EC" id="3.1.3.48" evidence="2"/>
<dbReference type="FunFam" id="3.90.190.10:FF:000102">
    <property type="entry name" value="Receptor-type tyrosine-protein phosphatase"/>
    <property type="match status" value="1"/>
</dbReference>
<evidence type="ECO:0000256" key="4">
    <source>
        <dbReference type="ARBA" id="ARBA00022912"/>
    </source>
</evidence>
<dbReference type="PANTHER" id="PTHR19134:SF562">
    <property type="entry name" value="PROTEIN-TYROSINE-PHOSPHATASE"/>
    <property type="match status" value="1"/>
</dbReference>
<comment type="catalytic activity">
    <reaction evidence="5">
        <text>O-phospho-L-tyrosyl-[protein] + H2O = L-tyrosyl-[protein] + phosphate</text>
        <dbReference type="Rhea" id="RHEA:10684"/>
        <dbReference type="Rhea" id="RHEA-COMP:10136"/>
        <dbReference type="Rhea" id="RHEA-COMP:20101"/>
        <dbReference type="ChEBI" id="CHEBI:15377"/>
        <dbReference type="ChEBI" id="CHEBI:43474"/>
        <dbReference type="ChEBI" id="CHEBI:46858"/>
        <dbReference type="ChEBI" id="CHEBI:61978"/>
        <dbReference type="EC" id="3.1.3.48"/>
    </reaction>
</comment>
<keyword evidence="10" id="KW-1185">Reference proteome</keyword>
<reference evidence="9 10" key="1">
    <citation type="submission" date="2024-04" db="EMBL/GenBank/DDBJ databases">
        <authorList>
            <person name="Rising A."/>
            <person name="Reimegard J."/>
            <person name="Sonavane S."/>
            <person name="Akerstrom W."/>
            <person name="Nylinder S."/>
            <person name="Hedman E."/>
            <person name="Kallberg Y."/>
        </authorList>
    </citation>
    <scope>NUCLEOTIDE SEQUENCE [LARGE SCALE GENOMIC DNA]</scope>
</reference>
<dbReference type="InterPro" id="IPR000387">
    <property type="entry name" value="Tyr_Pase_dom"/>
</dbReference>
<dbReference type="InterPro" id="IPR000242">
    <property type="entry name" value="PTP_cat"/>
</dbReference>
<evidence type="ECO:0000256" key="6">
    <source>
        <dbReference type="SAM" id="MobiDB-lite"/>
    </source>
</evidence>
<evidence type="ECO:0000256" key="3">
    <source>
        <dbReference type="ARBA" id="ARBA00022801"/>
    </source>
</evidence>
<dbReference type="SUPFAM" id="SSF52799">
    <property type="entry name" value="(Phosphotyrosine protein) phosphatases II"/>
    <property type="match status" value="2"/>
</dbReference>
<dbReference type="AlphaFoldDB" id="A0AAV1ZZ60"/>
<organism evidence="9 10">
    <name type="scientific">Larinioides sclopetarius</name>
    <dbReference type="NCBI Taxonomy" id="280406"/>
    <lineage>
        <taxon>Eukaryota</taxon>
        <taxon>Metazoa</taxon>
        <taxon>Ecdysozoa</taxon>
        <taxon>Arthropoda</taxon>
        <taxon>Chelicerata</taxon>
        <taxon>Arachnida</taxon>
        <taxon>Araneae</taxon>
        <taxon>Araneomorphae</taxon>
        <taxon>Entelegynae</taxon>
        <taxon>Araneoidea</taxon>
        <taxon>Araneidae</taxon>
        <taxon>Larinioides</taxon>
    </lineage>
</organism>
<dbReference type="GO" id="GO:0004725">
    <property type="term" value="F:protein tyrosine phosphatase activity"/>
    <property type="evidence" value="ECO:0007669"/>
    <property type="project" value="UniProtKB-EC"/>
</dbReference>
<gene>
    <name evidence="9" type="ORF">LARSCL_LOCUS8254</name>
</gene>
<comment type="caution">
    <text evidence="9">The sequence shown here is derived from an EMBL/GenBank/DDBJ whole genome shotgun (WGS) entry which is preliminary data.</text>
</comment>
<protein>
    <recommendedName>
        <fullName evidence="2">protein-tyrosine-phosphatase</fullName>
        <ecNumber evidence="2">3.1.3.48</ecNumber>
    </recommendedName>
</protein>
<dbReference type="PROSITE" id="PS00383">
    <property type="entry name" value="TYR_PHOSPHATASE_1"/>
    <property type="match status" value="1"/>
</dbReference>
<dbReference type="GO" id="GO:0008045">
    <property type="term" value="P:motor neuron axon guidance"/>
    <property type="evidence" value="ECO:0007669"/>
    <property type="project" value="TreeGrafter"/>
</dbReference>
<dbReference type="PANTHER" id="PTHR19134">
    <property type="entry name" value="RECEPTOR-TYPE TYROSINE-PROTEIN PHOSPHATASE"/>
    <property type="match status" value="1"/>
</dbReference>
<evidence type="ECO:0000259" key="7">
    <source>
        <dbReference type="PROSITE" id="PS50055"/>
    </source>
</evidence>
<evidence type="ECO:0000313" key="9">
    <source>
        <dbReference type="EMBL" id="CAL1275715.1"/>
    </source>
</evidence>
<proteinExistence type="inferred from homology"/>
<dbReference type="EMBL" id="CAXIEN010000087">
    <property type="protein sequence ID" value="CAL1275715.1"/>
    <property type="molecule type" value="Genomic_DNA"/>
</dbReference>
<dbReference type="PRINTS" id="PR00700">
    <property type="entry name" value="PRTYPHPHTASE"/>
</dbReference>
<name>A0AAV1ZZ60_9ARAC</name>
<evidence type="ECO:0000256" key="2">
    <source>
        <dbReference type="ARBA" id="ARBA00013064"/>
    </source>
</evidence>
<feature type="domain" description="Tyrosine-protein phosphatase" evidence="7">
    <location>
        <begin position="40"/>
        <end position="296"/>
    </location>
</feature>
<evidence type="ECO:0000313" key="10">
    <source>
        <dbReference type="Proteomes" id="UP001497382"/>
    </source>
</evidence>
<feature type="region of interest" description="Disordered" evidence="6">
    <location>
        <begin position="49"/>
        <end position="68"/>
    </location>
</feature>
<feature type="domain" description="Tyrosine-protein phosphatase" evidence="7">
    <location>
        <begin position="328"/>
        <end position="581"/>
    </location>
</feature>